<dbReference type="EC" id="4.1.3.38" evidence="8 10"/>
<dbReference type="InterPro" id="IPR017824">
    <property type="entry name" value="Aminodeoxychorismate_lyase_IV"/>
</dbReference>
<protein>
    <recommendedName>
        <fullName evidence="8 10">Aminodeoxychorismate lyase</fullName>
        <ecNumber evidence="8 10">4.1.3.38</ecNumber>
    </recommendedName>
</protein>
<dbReference type="RefSeq" id="WP_345336446.1">
    <property type="nucleotide sequence ID" value="NZ_BAABJZ010000096.1"/>
</dbReference>
<evidence type="ECO:0000256" key="5">
    <source>
        <dbReference type="ARBA" id="ARBA00022909"/>
    </source>
</evidence>
<evidence type="ECO:0000256" key="6">
    <source>
        <dbReference type="ARBA" id="ARBA00023239"/>
    </source>
</evidence>
<dbReference type="GO" id="GO:0016829">
    <property type="term" value="F:lyase activity"/>
    <property type="evidence" value="ECO:0007669"/>
    <property type="project" value="UniProtKB-KW"/>
</dbReference>
<comment type="pathway">
    <text evidence="7">Cofactor biosynthesis; tetrahydrofolate biosynthesis; 4-aminobenzoate from chorismate: step 2/2.</text>
</comment>
<evidence type="ECO:0000256" key="8">
    <source>
        <dbReference type="ARBA" id="ARBA00035676"/>
    </source>
</evidence>
<dbReference type="Pfam" id="PF01063">
    <property type="entry name" value="Aminotran_4"/>
    <property type="match status" value="1"/>
</dbReference>
<dbReference type="InterPro" id="IPR036038">
    <property type="entry name" value="Aminotransferase-like"/>
</dbReference>
<evidence type="ECO:0000256" key="1">
    <source>
        <dbReference type="ARBA" id="ARBA00001933"/>
    </source>
</evidence>
<dbReference type="InterPro" id="IPR001544">
    <property type="entry name" value="Aminotrans_IV"/>
</dbReference>
<evidence type="ECO:0000256" key="2">
    <source>
        <dbReference type="ARBA" id="ARBA00009320"/>
    </source>
</evidence>
<dbReference type="SUPFAM" id="SSF56752">
    <property type="entry name" value="D-aminoacid aminotransferase-like PLP-dependent enzymes"/>
    <property type="match status" value="1"/>
</dbReference>
<reference evidence="14" key="1">
    <citation type="journal article" date="2019" name="Int. J. Syst. Evol. Microbiol.">
        <title>The Global Catalogue of Microorganisms (GCM) 10K type strain sequencing project: providing services to taxonomists for standard genome sequencing and annotation.</title>
        <authorList>
            <consortium name="The Broad Institute Genomics Platform"/>
            <consortium name="The Broad Institute Genome Sequencing Center for Infectious Disease"/>
            <person name="Wu L."/>
            <person name="Ma J."/>
        </authorList>
    </citation>
    <scope>NUCLEOTIDE SEQUENCE [LARGE SCALE GENOMIC DNA]</scope>
    <source>
        <strain evidence="14">JCM 18401</strain>
    </source>
</reference>
<organism evidence="13 14">
    <name type="scientific">Ferrimonas pelagia</name>
    <dbReference type="NCBI Taxonomy" id="1177826"/>
    <lineage>
        <taxon>Bacteria</taxon>
        <taxon>Pseudomonadati</taxon>
        <taxon>Pseudomonadota</taxon>
        <taxon>Gammaproteobacteria</taxon>
        <taxon>Alteromonadales</taxon>
        <taxon>Ferrimonadaceae</taxon>
        <taxon>Ferrimonas</taxon>
    </lineage>
</organism>
<evidence type="ECO:0000256" key="11">
    <source>
        <dbReference type="RuleBase" id="RU004106"/>
    </source>
</evidence>
<keyword evidence="4 12" id="KW-0663">Pyridoxal phosphate</keyword>
<dbReference type="InterPro" id="IPR018300">
    <property type="entry name" value="Aminotrans_IV_CS"/>
</dbReference>
<dbReference type="Gene3D" id="3.20.10.10">
    <property type="entry name" value="D-amino Acid Aminotransferase, subunit A, domain 2"/>
    <property type="match status" value="1"/>
</dbReference>
<dbReference type="PANTHER" id="PTHR42743">
    <property type="entry name" value="AMINO-ACID AMINOTRANSFERASE"/>
    <property type="match status" value="1"/>
</dbReference>
<sequence>MAIWVDGQRQHTVAADDRGLTLADGHFTTMLVRHGAVVLWPLHQARLAQACERLFLAEPDWAELEREIHHAVHDQALACLRLTLTRGSAGRGYAGQCWATPRRILSLNAFPSLYARQQQTGVALAVARIRLAVGGPLVGLKTLGRTEQVLLKQECAQRSVDDLVVLDQHGAVIEACAGNLFMVLADRIVTPPLHSAGVAGVMRQHLLILLPQLGYRVVIEPISVGQLAACEELFISNCLMGVLPVRCLNGQALPSMATTQHIINAGALWR</sequence>
<comment type="catalytic activity">
    <reaction evidence="9">
        <text>4-amino-4-deoxychorismate = 4-aminobenzoate + pyruvate + H(+)</text>
        <dbReference type="Rhea" id="RHEA:16201"/>
        <dbReference type="ChEBI" id="CHEBI:15361"/>
        <dbReference type="ChEBI" id="CHEBI:15378"/>
        <dbReference type="ChEBI" id="CHEBI:17836"/>
        <dbReference type="ChEBI" id="CHEBI:58406"/>
        <dbReference type="EC" id="4.1.3.38"/>
    </reaction>
</comment>
<comment type="subunit">
    <text evidence="3">Homodimer.</text>
</comment>
<dbReference type="NCBIfam" id="NF004761">
    <property type="entry name" value="PRK06092.1"/>
    <property type="match status" value="1"/>
</dbReference>
<evidence type="ECO:0000313" key="14">
    <source>
        <dbReference type="Proteomes" id="UP001499988"/>
    </source>
</evidence>
<dbReference type="InterPro" id="IPR050571">
    <property type="entry name" value="Class-IV_PLP-Dep_Aminotrnsfr"/>
</dbReference>
<evidence type="ECO:0000256" key="12">
    <source>
        <dbReference type="RuleBase" id="RU004516"/>
    </source>
</evidence>
<dbReference type="InterPro" id="IPR043132">
    <property type="entry name" value="BCAT-like_C"/>
</dbReference>
<evidence type="ECO:0000256" key="7">
    <source>
        <dbReference type="ARBA" id="ARBA00035633"/>
    </source>
</evidence>
<keyword evidence="6 13" id="KW-0456">Lyase</keyword>
<name>A0ABP9F9Y0_9GAMM</name>
<proteinExistence type="inferred from homology"/>
<evidence type="ECO:0000313" key="13">
    <source>
        <dbReference type="EMBL" id="GAA4896301.1"/>
    </source>
</evidence>
<comment type="cofactor">
    <cofactor evidence="1 12">
        <name>pyridoxal 5'-phosphate</name>
        <dbReference type="ChEBI" id="CHEBI:597326"/>
    </cofactor>
</comment>
<dbReference type="PROSITE" id="PS00770">
    <property type="entry name" value="AA_TRANSFER_CLASS_4"/>
    <property type="match status" value="1"/>
</dbReference>
<dbReference type="Gene3D" id="3.30.470.10">
    <property type="match status" value="1"/>
</dbReference>
<comment type="caution">
    <text evidence="13">The sequence shown here is derived from an EMBL/GenBank/DDBJ whole genome shotgun (WGS) entry which is preliminary data.</text>
</comment>
<dbReference type="EMBL" id="BAABJZ010000096">
    <property type="protein sequence ID" value="GAA4896301.1"/>
    <property type="molecule type" value="Genomic_DNA"/>
</dbReference>
<keyword evidence="5" id="KW-0289">Folate biosynthesis</keyword>
<dbReference type="Proteomes" id="UP001499988">
    <property type="component" value="Unassembled WGS sequence"/>
</dbReference>
<dbReference type="NCBIfam" id="TIGR03461">
    <property type="entry name" value="pabC_Proteo"/>
    <property type="match status" value="1"/>
</dbReference>
<evidence type="ECO:0000256" key="4">
    <source>
        <dbReference type="ARBA" id="ARBA00022898"/>
    </source>
</evidence>
<dbReference type="PANTHER" id="PTHR42743:SF2">
    <property type="entry name" value="AMINODEOXYCHORISMATE LYASE"/>
    <property type="match status" value="1"/>
</dbReference>
<keyword evidence="14" id="KW-1185">Reference proteome</keyword>
<evidence type="ECO:0000256" key="10">
    <source>
        <dbReference type="NCBIfam" id="TIGR03461"/>
    </source>
</evidence>
<gene>
    <name evidence="13" type="primary">pabC</name>
    <name evidence="13" type="ORF">GCM10023333_31890</name>
</gene>
<dbReference type="InterPro" id="IPR043131">
    <property type="entry name" value="BCAT-like_N"/>
</dbReference>
<evidence type="ECO:0000256" key="9">
    <source>
        <dbReference type="ARBA" id="ARBA00049529"/>
    </source>
</evidence>
<comment type="similarity">
    <text evidence="2 11">Belongs to the class-IV pyridoxal-phosphate-dependent aminotransferase family.</text>
</comment>
<evidence type="ECO:0000256" key="3">
    <source>
        <dbReference type="ARBA" id="ARBA00011738"/>
    </source>
</evidence>
<accession>A0ABP9F9Y0</accession>